<organism evidence="13 14">
    <name type="scientific">Scytonema hofmannii FACHB-248</name>
    <dbReference type="NCBI Taxonomy" id="1842502"/>
    <lineage>
        <taxon>Bacteria</taxon>
        <taxon>Bacillati</taxon>
        <taxon>Cyanobacteriota</taxon>
        <taxon>Cyanophyceae</taxon>
        <taxon>Nostocales</taxon>
        <taxon>Scytonemataceae</taxon>
        <taxon>Scytonema</taxon>
    </lineage>
</organism>
<accession>A0ABR8GVW6</accession>
<dbReference type="InterPro" id="IPR045429">
    <property type="entry name" value="EAD10"/>
</dbReference>
<dbReference type="SUPFAM" id="SSF48452">
    <property type="entry name" value="TPR-like"/>
    <property type="match status" value="3"/>
</dbReference>
<dbReference type="Gene3D" id="1.25.40.10">
    <property type="entry name" value="Tetratricopeptide repeat domain"/>
    <property type="match status" value="2"/>
</dbReference>
<evidence type="ECO:0000256" key="3">
    <source>
        <dbReference type="ARBA" id="ARBA00022490"/>
    </source>
</evidence>
<keyword evidence="3" id="KW-0963">Cytoplasm</keyword>
<evidence type="ECO:0000259" key="11">
    <source>
        <dbReference type="Pfam" id="PF00931"/>
    </source>
</evidence>
<feature type="repeat" description="TPR" evidence="10">
    <location>
        <begin position="597"/>
        <end position="630"/>
    </location>
</feature>
<keyword evidence="7" id="KW-0175">Coiled coil</keyword>
<dbReference type="RefSeq" id="WP_084763080.1">
    <property type="nucleotide sequence ID" value="NZ_JACJTA010000062.1"/>
</dbReference>
<evidence type="ECO:0000256" key="2">
    <source>
        <dbReference type="ARBA" id="ARBA00009622"/>
    </source>
</evidence>
<dbReference type="Pfam" id="PF00931">
    <property type="entry name" value="NB-ARC"/>
    <property type="match status" value="1"/>
</dbReference>
<dbReference type="Proteomes" id="UP000660380">
    <property type="component" value="Unassembled WGS sequence"/>
</dbReference>
<comment type="subcellular location">
    <subcellularLocation>
        <location evidence="1">Cytoplasm</location>
        <location evidence="1">Cytoskeleton</location>
    </subcellularLocation>
</comment>
<keyword evidence="14" id="KW-1185">Reference proteome</keyword>
<name>A0ABR8GVW6_9CYAN</name>
<evidence type="ECO:0000256" key="8">
    <source>
        <dbReference type="ARBA" id="ARBA00023175"/>
    </source>
</evidence>
<dbReference type="InterPro" id="IPR019734">
    <property type="entry name" value="TPR_rpt"/>
</dbReference>
<keyword evidence="4" id="KW-0493">Microtubule</keyword>
<feature type="domain" description="NB-ARC" evidence="11">
    <location>
        <begin position="108"/>
        <end position="260"/>
    </location>
</feature>
<dbReference type="EMBL" id="JACJTA010000062">
    <property type="protein sequence ID" value="MBD2607394.1"/>
    <property type="molecule type" value="Genomic_DNA"/>
</dbReference>
<comment type="caution">
    <text evidence="13">The sequence shown here is derived from an EMBL/GenBank/DDBJ whole genome shotgun (WGS) entry which is preliminary data.</text>
</comment>
<dbReference type="PANTHER" id="PTHR45783:SF3">
    <property type="entry name" value="KINESIN LIGHT CHAIN"/>
    <property type="match status" value="1"/>
</dbReference>
<evidence type="ECO:0000256" key="9">
    <source>
        <dbReference type="ARBA" id="ARBA00023212"/>
    </source>
</evidence>
<proteinExistence type="inferred from homology"/>
<dbReference type="PANTHER" id="PTHR45783">
    <property type="entry name" value="KINESIN LIGHT CHAIN"/>
    <property type="match status" value="1"/>
</dbReference>
<dbReference type="SUPFAM" id="SSF52540">
    <property type="entry name" value="P-loop containing nucleoside triphosphate hydrolases"/>
    <property type="match status" value="1"/>
</dbReference>
<evidence type="ECO:0000256" key="5">
    <source>
        <dbReference type="ARBA" id="ARBA00022737"/>
    </source>
</evidence>
<dbReference type="PRINTS" id="PR00381">
    <property type="entry name" value="KINESINLIGHT"/>
</dbReference>
<dbReference type="PROSITE" id="PS50005">
    <property type="entry name" value="TPR"/>
    <property type="match status" value="3"/>
</dbReference>
<dbReference type="Gene3D" id="3.40.50.300">
    <property type="entry name" value="P-loop containing nucleotide triphosphate hydrolases"/>
    <property type="match status" value="1"/>
</dbReference>
<dbReference type="Pfam" id="PF19954">
    <property type="entry name" value="EAD10"/>
    <property type="match status" value="1"/>
</dbReference>
<comment type="similarity">
    <text evidence="2">Belongs to the kinesin light chain family.</text>
</comment>
<dbReference type="InterPro" id="IPR002151">
    <property type="entry name" value="Kinesin_light"/>
</dbReference>
<evidence type="ECO:0000313" key="14">
    <source>
        <dbReference type="Proteomes" id="UP000660380"/>
    </source>
</evidence>
<dbReference type="SMART" id="SM00028">
    <property type="entry name" value="TPR"/>
    <property type="match status" value="8"/>
</dbReference>
<dbReference type="InterPro" id="IPR002182">
    <property type="entry name" value="NB-ARC"/>
</dbReference>
<evidence type="ECO:0000256" key="10">
    <source>
        <dbReference type="PROSITE-ProRule" id="PRU00339"/>
    </source>
</evidence>
<evidence type="ECO:0000256" key="7">
    <source>
        <dbReference type="ARBA" id="ARBA00023054"/>
    </source>
</evidence>
<evidence type="ECO:0000256" key="6">
    <source>
        <dbReference type="ARBA" id="ARBA00022803"/>
    </source>
</evidence>
<keyword evidence="6 10" id="KW-0802">TPR repeat</keyword>
<evidence type="ECO:0000256" key="1">
    <source>
        <dbReference type="ARBA" id="ARBA00004245"/>
    </source>
</evidence>
<feature type="repeat" description="TPR" evidence="10">
    <location>
        <begin position="639"/>
        <end position="672"/>
    </location>
</feature>
<keyword evidence="5" id="KW-0677">Repeat</keyword>
<dbReference type="InterPro" id="IPR027417">
    <property type="entry name" value="P-loop_NTPase"/>
</dbReference>
<reference evidence="13 14" key="1">
    <citation type="journal article" date="2020" name="ISME J.">
        <title>Comparative genomics reveals insights into cyanobacterial evolution and habitat adaptation.</title>
        <authorList>
            <person name="Chen M.Y."/>
            <person name="Teng W.K."/>
            <person name="Zhao L."/>
            <person name="Hu C.X."/>
            <person name="Zhou Y.K."/>
            <person name="Han B.P."/>
            <person name="Song L.R."/>
            <person name="Shu W.S."/>
        </authorList>
    </citation>
    <scope>NUCLEOTIDE SEQUENCE [LARGE SCALE GENOMIC DNA]</scope>
    <source>
        <strain evidence="13 14">FACHB-248</strain>
    </source>
</reference>
<dbReference type="Pfam" id="PF13424">
    <property type="entry name" value="TPR_12"/>
    <property type="match status" value="4"/>
</dbReference>
<evidence type="ECO:0000259" key="12">
    <source>
        <dbReference type="Pfam" id="PF19954"/>
    </source>
</evidence>
<evidence type="ECO:0000313" key="13">
    <source>
        <dbReference type="EMBL" id="MBD2607394.1"/>
    </source>
</evidence>
<dbReference type="InterPro" id="IPR011990">
    <property type="entry name" value="TPR-like_helical_dom_sf"/>
</dbReference>
<keyword evidence="9" id="KW-0206">Cytoskeleton</keyword>
<feature type="domain" description="Effector-associated" evidence="12">
    <location>
        <begin position="2"/>
        <end position="75"/>
    </location>
</feature>
<gene>
    <name evidence="13" type="ORF">H6G81_23420</name>
</gene>
<feature type="repeat" description="TPR" evidence="10">
    <location>
        <begin position="765"/>
        <end position="798"/>
    </location>
</feature>
<sequence length="826" mass="94398">MNSEELGNLLDRLVEGKQAEADISTLRQFLKEGNNQALLQLGKYNVNIGQGEDIHIGDRVFVTWNDDAIQALIEVVQKQLPKATGIVENLPRSGVVEFIGRNHELYTLHQLLQDNQRITVTAITGMGGIGKTELALQYALKYKLQYLGGICWLQARGLNIGSQIVQFARSRLQLNPSEELDLLGQVGFCWSHWQAGEVLVIIDDVIDYKLIKPYLPPSESRFKVLITTQLRLGKSVKQLEIEVLDESSALELLKSLVGKDRIHETLNDAKQLCGWLGYLPLGLELVGRYLDRKPDLSIAQIQQRLEKKRLEERSLQKPDSDMTKPLGVSAAFNLSWDTLDDSTKDLAFLLSLFAITPIPWKLVEQVASHEDPDDLEEIRDDNLVNLHLLQRKADSIYQLHRLIREFLQEKYSEIDKADAQKQKFCQVMASIAQQIPESPTLKFLLQMTPMMPHVAEAGTTLINYLSDQELIQPFAGLGRFYESQGFYNQAEIWYEQCRIKAEERLGTEHPEIAISISNLARIYQFQGRYTEAESLYMNALEMRKHLLGSNHPDVADSLNSLAVLAFKQGRYIQAETLFTQGLEIWKQTYGNEHPEIADCLNNLAMLYNEQGRYQEAEPLFIQALEMRKKLLGVQHPRIATSLSNLAYCYNLQEQYDQAQPLYIQALELSKQLLGEEHPNVVDGLNNLGMLYLAKAKYWEAEPMLFQALELQKKMLGEEHPNVATCLNNLGYMYDLQERYLEAEPLYLQSLNMRKRLLGEKHPYVAISLNNLAKIYREQNRFSEAQPLYIQAIEILETQIGSDHPITVQIRTNLEKLLVLQTNNSDN</sequence>
<protein>
    <submittedName>
        <fullName evidence="13">Tetratricopeptide repeat protein</fullName>
    </submittedName>
</protein>
<keyword evidence="8" id="KW-0505">Motor protein</keyword>
<evidence type="ECO:0000256" key="4">
    <source>
        <dbReference type="ARBA" id="ARBA00022701"/>
    </source>
</evidence>